<name>A0AAE6TTC3_PARPN</name>
<dbReference type="CDD" id="cd09871">
    <property type="entry name" value="PIN_MtVapC28-VapC30-like"/>
    <property type="match status" value="1"/>
</dbReference>
<gene>
    <name evidence="2" type="ORF">ESD82_07805</name>
</gene>
<dbReference type="SUPFAM" id="SSF88723">
    <property type="entry name" value="PIN domain-like"/>
    <property type="match status" value="1"/>
</dbReference>
<dbReference type="Proteomes" id="UP000326453">
    <property type="component" value="Plasmid pPAN1"/>
</dbReference>
<dbReference type="InterPro" id="IPR029060">
    <property type="entry name" value="PIN-like_dom_sf"/>
</dbReference>
<accession>A0AAE6TTC3</accession>
<keyword evidence="2" id="KW-0614">Plasmid</keyword>
<dbReference type="EMBL" id="CP044424">
    <property type="protein sequence ID" value="QFG36132.1"/>
    <property type="molecule type" value="Genomic_DNA"/>
</dbReference>
<protein>
    <submittedName>
        <fullName evidence="2">Type II toxin-antitoxin system VapC family toxin</fullName>
    </submittedName>
</protein>
<sequence length="146" mass="15389">MGRELMFLDASAVVSVLLNEPEAPGLLKAMEAARGTLRFSPVVRMEATLALVRAKVQARGKGPAAAEDFAAAAELVDGFFEAAEAQEMHITTGMGKEAIRALSVYGKVVGHAAQLNFGDALSYACAKAYHVPLLYKGGDFSETDLA</sequence>
<evidence type="ECO:0000313" key="2">
    <source>
        <dbReference type="EMBL" id="QFG36132.1"/>
    </source>
</evidence>
<evidence type="ECO:0000313" key="3">
    <source>
        <dbReference type="Proteomes" id="UP000326453"/>
    </source>
</evidence>
<geneLocation type="plasmid" evidence="3">
    <name>ppan1</name>
</geneLocation>
<dbReference type="KEGG" id="ppan:ESD82_07805"/>
<proteinExistence type="predicted"/>
<dbReference type="InterPro" id="IPR002716">
    <property type="entry name" value="PIN_dom"/>
</dbReference>
<dbReference type="Gene3D" id="3.40.50.1010">
    <property type="entry name" value="5'-nuclease"/>
    <property type="match status" value="1"/>
</dbReference>
<reference evidence="2 3" key="1">
    <citation type="submission" date="2019-01" db="EMBL/GenBank/DDBJ databases">
        <title>Complete Genome Sequence and Annotation of the Paracoccus pantotrophus type strain DSM 2944.</title>
        <authorList>
            <person name="Bockwoldt J.A."/>
            <person name="Zimmermann M."/>
            <person name="Tiso T."/>
            <person name="Blank L.M."/>
        </authorList>
    </citation>
    <scope>NUCLEOTIDE SEQUENCE [LARGE SCALE GENOMIC DNA]</scope>
    <source>
        <strain evidence="2 3">DSM 2944</strain>
        <plasmid evidence="3">ppan1</plasmid>
    </source>
</reference>
<dbReference type="Pfam" id="PF01850">
    <property type="entry name" value="PIN"/>
    <property type="match status" value="1"/>
</dbReference>
<dbReference type="AlphaFoldDB" id="A0AAE6TTC3"/>
<evidence type="ECO:0000259" key="1">
    <source>
        <dbReference type="Pfam" id="PF01850"/>
    </source>
</evidence>
<organism evidence="2 3">
    <name type="scientific">Paracoccus pantotrophus</name>
    <name type="common">Thiosphaera pantotropha</name>
    <dbReference type="NCBI Taxonomy" id="82367"/>
    <lineage>
        <taxon>Bacteria</taxon>
        <taxon>Pseudomonadati</taxon>
        <taxon>Pseudomonadota</taxon>
        <taxon>Alphaproteobacteria</taxon>
        <taxon>Rhodobacterales</taxon>
        <taxon>Paracoccaceae</taxon>
        <taxon>Paracoccus</taxon>
    </lineage>
</organism>
<feature type="domain" description="PIN" evidence="1">
    <location>
        <begin position="6"/>
        <end position="144"/>
    </location>
</feature>